<evidence type="ECO:0000313" key="7">
    <source>
        <dbReference type="EMBL" id="SOC06264.1"/>
    </source>
</evidence>
<feature type="domain" description="HTH rpiR-type" evidence="5">
    <location>
        <begin position="29"/>
        <end position="105"/>
    </location>
</feature>
<protein>
    <submittedName>
        <fullName evidence="7">Transcriptional regulator, RpiR family</fullName>
    </submittedName>
</protein>
<dbReference type="Gene3D" id="3.40.50.10490">
    <property type="entry name" value="Glucose-6-phosphate isomerase like protein, domain 1"/>
    <property type="match status" value="1"/>
</dbReference>
<dbReference type="SUPFAM" id="SSF46689">
    <property type="entry name" value="Homeodomain-like"/>
    <property type="match status" value="1"/>
</dbReference>
<dbReference type="EMBL" id="OBML01000005">
    <property type="protein sequence ID" value="SOC06264.1"/>
    <property type="molecule type" value="Genomic_DNA"/>
</dbReference>
<dbReference type="SUPFAM" id="SSF53697">
    <property type="entry name" value="SIS domain"/>
    <property type="match status" value="1"/>
</dbReference>
<dbReference type="InterPro" id="IPR001347">
    <property type="entry name" value="SIS_dom"/>
</dbReference>
<keyword evidence="8" id="KW-1185">Reference proteome</keyword>
<keyword evidence="1" id="KW-0805">Transcription regulation</keyword>
<dbReference type="OrthoDB" id="8582409at2"/>
<name>A0A285SEF1_9HYPH</name>
<accession>A0A285SEF1</accession>
<dbReference type="GO" id="GO:0003677">
    <property type="term" value="F:DNA binding"/>
    <property type="evidence" value="ECO:0007669"/>
    <property type="project" value="UniProtKB-KW"/>
</dbReference>
<dbReference type="GO" id="GO:0097367">
    <property type="term" value="F:carbohydrate derivative binding"/>
    <property type="evidence" value="ECO:0007669"/>
    <property type="project" value="InterPro"/>
</dbReference>
<dbReference type="Pfam" id="PF01380">
    <property type="entry name" value="SIS"/>
    <property type="match status" value="1"/>
</dbReference>
<dbReference type="InterPro" id="IPR036388">
    <property type="entry name" value="WH-like_DNA-bd_sf"/>
</dbReference>
<dbReference type="Proteomes" id="UP000219331">
    <property type="component" value="Unassembled WGS sequence"/>
</dbReference>
<gene>
    <name evidence="7" type="ORF">SAMN05421512_10541</name>
</gene>
<dbReference type="InterPro" id="IPR009057">
    <property type="entry name" value="Homeodomain-like_sf"/>
</dbReference>
<evidence type="ECO:0000256" key="4">
    <source>
        <dbReference type="SAM" id="MobiDB-lite"/>
    </source>
</evidence>
<dbReference type="CDD" id="cd05013">
    <property type="entry name" value="SIS_RpiR"/>
    <property type="match status" value="1"/>
</dbReference>
<dbReference type="PANTHER" id="PTHR30514">
    <property type="entry name" value="GLUCOKINASE"/>
    <property type="match status" value="1"/>
</dbReference>
<keyword evidence="2" id="KW-0238">DNA-binding</keyword>
<feature type="domain" description="SIS" evidence="6">
    <location>
        <begin position="150"/>
        <end position="290"/>
    </location>
</feature>
<dbReference type="InterPro" id="IPR047640">
    <property type="entry name" value="RpiR-like"/>
</dbReference>
<evidence type="ECO:0000256" key="3">
    <source>
        <dbReference type="ARBA" id="ARBA00023163"/>
    </source>
</evidence>
<evidence type="ECO:0000256" key="1">
    <source>
        <dbReference type="ARBA" id="ARBA00023015"/>
    </source>
</evidence>
<dbReference type="GO" id="GO:1901135">
    <property type="term" value="P:carbohydrate derivative metabolic process"/>
    <property type="evidence" value="ECO:0007669"/>
    <property type="project" value="InterPro"/>
</dbReference>
<dbReference type="GO" id="GO:0003700">
    <property type="term" value="F:DNA-binding transcription factor activity"/>
    <property type="evidence" value="ECO:0007669"/>
    <property type="project" value="InterPro"/>
</dbReference>
<dbReference type="PANTHER" id="PTHR30514:SF1">
    <property type="entry name" value="HTH-TYPE TRANSCRIPTIONAL REGULATOR HEXR-RELATED"/>
    <property type="match status" value="1"/>
</dbReference>
<dbReference type="Pfam" id="PF01418">
    <property type="entry name" value="HTH_6"/>
    <property type="match status" value="1"/>
</dbReference>
<dbReference type="STRING" id="538381.GCA_001696535_02248"/>
<organism evidence="7 8">
    <name type="scientific">Stappia indica</name>
    <dbReference type="NCBI Taxonomy" id="538381"/>
    <lineage>
        <taxon>Bacteria</taxon>
        <taxon>Pseudomonadati</taxon>
        <taxon>Pseudomonadota</taxon>
        <taxon>Alphaproteobacteria</taxon>
        <taxon>Hyphomicrobiales</taxon>
        <taxon>Stappiaceae</taxon>
        <taxon>Stappia</taxon>
    </lineage>
</organism>
<dbReference type="PROSITE" id="PS51071">
    <property type="entry name" value="HTH_RPIR"/>
    <property type="match status" value="1"/>
</dbReference>
<evidence type="ECO:0000259" key="6">
    <source>
        <dbReference type="PROSITE" id="PS51464"/>
    </source>
</evidence>
<dbReference type="PROSITE" id="PS51464">
    <property type="entry name" value="SIS"/>
    <property type="match status" value="1"/>
</dbReference>
<evidence type="ECO:0000313" key="8">
    <source>
        <dbReference type="Proteomes" id="UP000219331"/>
    </source>
</evidence>
<dbReference type="Gene3D" id="1.10.10.10">
    <property type="entry name" value="Winged helix-like DNA-binding domain superfamily/Winged helix DNA-binding domain"/>
    <property type="match status" value="1"/>
</dbReference>
<reference evidence="7 8" key="1">
    <citation type="submission" date="2017-08" db="EMBL/GenBank/DDBJ databases">
        <authorList>
            <person name="de Groot N.N."/>
        </authorList>
    </citation>
    <scope>NUCLEOTIDE SEQUENCE [LARGE SCALE GENOMIC DNA]</scope>
    <source>
        <strain evidence="7 8">USBA 352</strain>
    </source>
</reference>
<sequence>MSSPTKPINLAPQTGADGREGAGGVAKVIDIIAQLRRLDGAFPKREQRVADYVLANLETIAYQRQSEIAQGAGVSDATVNRFCQTLGCDGFKDFKIRLAQSVAVSLQYMDVHAPDSGSLSDALVSQVFGALMDTLNRARAQLDPVSVEAAIDLLAGARRIVFFGVGGGSANVAREGANRFFRLGVPAEAHSDGYLQRMIASTLERGDVVFAISASGTPAELLDSVAIARQYGAQSLSLTKAGSDLAGATDIALGLDLPEDQDIYKPSASRLAYVAIIDVLAAGAARKRPERVREYLRRIRTSLVPLSKDVGPKPIGD</sequence>
<dbReference type="InterPro" id="IPR000281">
    <property type="entry name" value="HTH_RpiR"/>
</dbReference>
<proteinExistence type="predicted"/>
<dbReference type="InterPro" id="IPR035472">
    <property type="entry name" value="RpiR-like_SIS"/>
</dbReference>
<dbReference type="InterPro" id="IPR046348">
    <property type="entry name" value="SIS_dom_sf"/>
</dbReference>
<feature type="region of interest" description="Disordered" evidence="4">
    <location>
        <begin position="1"/>
        <end position="21"/>
    </location>
</feature>
<evidence type="ECO:0000259" key="5">
    <source>
        <dbReference type="PROSITE" id="PS51071"/>
    </source>
</evidence>
<evidence type="ECO:0000256" key="2">
    <source>
        <dbReference type="ARBA" id="ARBA00023125"/>
    </source>
</evidence>
<keyword evidence="3" id="KW-0804">Transcription</keyword>
<dbReference type="AlphaFoldDB" id="A0A285SEF1"/>